<sequence>MSLYKKLRNFLDYLLNLLISMLSLIINGDRAKARIPAIRNPLLLESATSLARSIRTREVTCTQVVEAYIARIKEVNDLLNAVIVERFNGALAEARQVDKMLQSGDVPERYSQKNAPFLGVPISVKEAFEVTGMPNTSGLVNRKGLTAPRDAPPVANMKRAGCIVLGMTNCSELCMWYESANYVYGRTCNPYDIRRMVGGSSGGEGSIIGAGGSVMGIGADIGGSIRMPAFFNGIFGHKPSCDVVTNDGQFPTVHTAKGNELMVTGPLCRFSVDLIPLLRVMAGPHGTAKLRLDEHVDLRTLQYFSMGTDDRKMLASGLDPELRDAQLRAAKYLEEKLDIRVTHTTNRRFFYSMGMWTAMMTASDEESFTSQLGDHGAPVSPIIELLKRCLGQSDHTLPAILLGLIENIDRVMPGNMEKLLKACQKLRNEISTMLGDNGVLLYPSHPKMALFHNAPILYPFNVAYTAIFNALGFPVTQVPLGLSTNGLPLGVQVVGNKYCDHLTIAVARELEKGFGGWTTPVGISHLHGKTLE</sequence>
<dbReference type="InParanoid" id="A0A7M7PJM8"/>
<dbReference type="OMA" id="CAWIETT"/>
<dbReference type="AlphaFoldDB" id="A0A7M7PJM8"/>
<evidence type="ECO:0000313" key="4">
    <source>
        <dbReference type="EnsemblMetazoa" id="XP_030851328"/>
    </source>
</evidence>
<dbReference type="FunCoup" id="A0A7M7PJM8">
    <property type="interactions" value="194"/>
</dbReference>
<accession>A0A7M7PJM8</accession>
<comment type="similarity">
    <text evidence="1">Belongs to the amidase family.</text>
</comment>
<dbReference type="InterPro" id="IPR036928">
    <property type="entry name" value="AS_sf"/>
</dbReference>
<dbReference type="Proteomes" id="UP000007110">
    <property type="component" value="Unassembled WGS sequence"/>
</dbReference>
<reference evidence="5" key="1">
    <citation type="submission" date="2015-02" db="EMBL/GenBank/DDBJ databases">
        <title>Genome sequencing for Strongylocentrotus purpuratus.</title>
        <authorList>
            <person name="Murali S."/>
            <person name="Liu Y."/>
            <person name="Vee V."/>
            <person name="English A."/>
            <person name="Wang M."/>
            <person name="Skinner E."/>
            <person name="Han Y."/>
            <person name="Muzny D.M."/>
            <person name="Worley K.C."/>
            <person name="Gibbs R.A."/>
        </authorList>
    </citation>
    <scope>NUCLEOTIDE SEQUENCE</scope>
</reference>
<dbReference type="Gene3D" id="3.90.1300.10">
    <property type="entry name" value="Amidase signature (AS) domain"/>
    <property type="match status" value="1"/>
</dbReference>
<protein>
    <recommendedName>
        <fullName evidence="3">Amidase domain-containing protein</fullName>
    </recommendedName>
</protein>
<dbReference type="PROSITE" id="PS00571">
    <property type="entry name" value="AMIDASES"/>
    <property type="match status" value="1"/>
</dbReference>
<dbReference type="PIRSF" id="PIRSF001221">
    <property type="entry name" value="Amidase_fungi"/>
    <property type="match status" value="1"/>
</dbReference>
<proteinExistence type="inferred from homology"/>
<dbReference type="InterPro" id="IPR023631">
    <property type="entry name" value="Amidase_dom"/>
</dbReference>
<dbReference type="SUPFAM" id="SSF75304">
    <property type="entry name" value="Amidase signature (AS) enzymes"/>
    <property type="match status" value="1"/>
</dbReference>
<evidence type="ECO:0000313" key="5">
    <source>
        <dbReference type="Proteomes" id="UP000007110"/>
    </source>
</evidence>
<dbReference type="InterPro" id="IPR052739">
    <property type="entry name" value="FAAH2"/>
</dbReference>
<reference evidence="4" key="2">
    <citation type="submission" date="2021-01" db="UniProtKB">
        <authorList>
            <consortium name="EnsemblMetazoa"/>
        </authorList>
    </citation>
    <scope>IDENTIFICATION</scope>
</reference>
<dbReference type="OrthoDB" id="6428749at2759"/>
<dbReference type="PANTHER" id="PTHR43372:SF4">
    <property type="entry name" value="FATTY-ACID AMIDE HYDROLASE 2"/>
    <property type="match status" value="1"/>
</dbReference>
<dbReference type="InterPro" id="IPR020556">
    <property type="entry name" value="Amidase_CS"/>
</dbReference>
<keyword evidence="5" id="KW-1185">Reference proteome</keyword>
<feature type="domain" description="Amidase" evidence="3">
    <location>
        <begin position="64"/>
        <end position="503"/>
    </location>
</feature>
<name>A0A7M7PJM8_STRPU</name>
<feature type="active site" description="Charge relay system" evidence="2">
    <location>
        <position position="200"/>
    </location>
</feature>
<organism evidence="4 5">
    <name type="scientific">Strongylocentrotus purpuratus</name>
    <name type="common">Purple sea urchin</name>
    <dbReference type="NCBI Taxonomy" id="7668"/>
    <lineage>
        <taxon>Eukaryota</taxon>
        <taxon>Metazoa</taxon>
        <taxon>Echinodermata</taxon>
        <taxon>Eleutherozoa</taxon>
        <taxon>Echinozoa</taxon>
        <taxon>Echinoidea</taxon>
        <taxon>Euechinoidea</taxon>
        <taxon>Echinacea</taxon>
        <taxon>Camarodonta</taxon>
        <taxon>Echinidea</taxon>
        <taxon>Strongylocentrotidae</taxon>
        <taxon>Strongylocentrotus</taxon>
    </lineage>
</organism>
<dbReference type="PANTHER" id="PTHR43372">
    <property type="entry name" value="FATTY-ACID AMIDE HYDROLASE"/>
    <property type="match status" value="1"/>
</dbReference>
<feature type="active site" description="Charge relay system" evidence="2">
    <location>
        <position position="125"/>
    </location>
</feature>
<feature type="active site" description="Acyl-ester intermediate" evidence="2">
    <location>
        <position position="224"/>
    </location>
</feature>
<evidence type="ECO:0000259" key="3">
    <source>
        <dbReference type="Pfam" id="PF01425"/>
    </source>
</evidence>
<dbReference type="KEGG" id="spu:115928326"/>
<dbReference type="Pfam" id="PF01425">
    <property type="entry name" value="Amidase"/>
    <property type="match status" value="1"/>
</dbReference>
<evidence type="ECO:0000256" key="2">
    <source>
        <dbReference type="PIRSR" id="PIRSR001221-1"/>
    </source>
</evidence>
<dbReference type="EnsemblMetazoa" id="XM_030995468">
    <property type="protein sequence ID" value="XP_030851328"/>
    <property type="gene ID" value="LOC115928326"/>
</dbReference>
<evidence type="ECO:0000256" key="1">
    <source>
        <dbReference type="ARBA" id="ARBA00009199"/>
    </source>
</evidence>
<dbReference type="RefSeq" id="XP_030851328.1">
    <property type="nucleotide sequence ID" value="XM_030995468.1"/>
</dbReference>
<dbReference type="GeneID" id="115928326"/>